<dbReference type="GeneID" id="80535686"/>
<proteinExistence type="inferred from homology"/>
<keyword evidence="4" id="KW-0946">Virion</keyword>
<sequence length="399" mass="43809">MALSSFLKDLKGLGRATVSESEAVMRGFRSEIKPLEEAITSMPIRKNGAGFIEMGEESVGYVNKVMREGDLAEIIRVSGEAIPFTTSESKIFESLVAETPERVYRDVIEDVAKNIKTYPHLNIAVNEFTNISQSASQDIAKIESNLFRKLKTGIILTLTVGSLVVGTGWAMRATRQRAGCFMITTINNKTSSCKVQAYTCTGTLDFLCTGNLPYYNVTLVLMKIADSDDSDELKQQISAAANIPVDQLKNNLDRVIDQSYNAVHDIITNAQNRPDVNVCFERNPKIEGGVIPPCRMCSPAADPKSTQYIDPNNYPENVTFQCITNPSILDTITDAALATGSDLFEGLNSGLLRILKPLGITLIAILVIVFLISIILSVIRKKTTEPFASNNVKPPYRKI</sequence>
<keyword evidence="8 10" id="KW-0472">Membrane</keyword>
<keyword evidence="9" id="KW-0325">Glycoprotein</keyword>
<evidence type="ECO:0000256" key="4">
    <source>
        <dbReference type="ARBA" id="ARBA00022844"/>
    </source>
</evidence>
<evidence type="ECO:0000256" key="7">
    <source>
        <dbReference type="ARBA" id="ARBA00022989"/>
    </source>
</evidence>
<evidence type="ECO:0000256" key="3">
    <source>
        <dbReference type="ARBA" id="ARBA00022692"/>
    </source>
</evidence>
<evidence type="ECO:0000256" key="5">
    <source>
        <dbReference type="ARBA" id="ARBA00022879"/>
    </source>
</evidence>
<comment type="similarity">
    <text evidence="2">Belongs to the baculoviridae E56 family.</text>
</comment>
<dbReference type="EMBL" id="MG969167">
    <property type="protein sequence ID" value="AYP97926.1"/>
    <property type="molecule type" value="Genomic_DNA"/>
</dbReference>
<dbReference type="Pfam" id="PF04639">
    <property type="entry name" value="Baculo_E56"/>
    <property type="match status" value="1"/>
</dbReference>
<evidence type="ECO:0000313" key="12">
    <source>
        <dbReference type="Proteomes" id="UP000679071"/>
    </source>
</evidence>
<dbReference type="RefSeq" id="YP_010797708.1">
    <property type="nucleotide sequence ID" value="NC_076232.1"/>
</dbReference>
<keyword evidence="3 10" id="KW-0812">Transmembrane</keyword>
<evidence type="ECO:0000256" key="9">
    <source>
        <dbReference type="ARBA" id="ARBA00023180"/>
    </source>
</evidence>
<dbReference type="Proteomes" id="UP000679071">
    <property type="component" value="Segment"/>
</dbReference>
<dbReference type="InterPro" id="IPR006733">
    <property type="entry name" value="Baculo_ODV-E56"/>
</dbReference>
<evidence type="ECO:0000256" key="6">
    <source>
        <dbReference type="ARBA" id="ARBA00022921"/>
    </source>
</evidence>
<name>A0A3G3E628_9VIRU</name>
<evidence type="ECO:0000313" key="11">
    <source>
        <dbReference type="EMBL" id="AYP97926.1"/>
    </source>
</evidence>
<evidence type="ECO:0000256" key="1">
    <source>
        <dbReference type="ARBA" id="ARBA00004182"/>
    </source>
</evidence>
<evidence type="ECO:0000256" key="8">
    <source>
        <dbReference type="ARBA" id="ARBA00023136"/>
    </source>
</evidence>
<dbReference type="GO" id="GO:0019031">
    <property type="term" value="C:viral envelope"/>
    <property type="evidence" value="ECO:0007669"/>
    <property type="project" value="UniProtKB-KW"/>
</dbReference>
<keyword evidence="6" id="KW-0426">Late protein</keyword>
<organism evidence="11 12">
    <name type="scientific">Mauternbach virus</name>
    <dbReference type="NCBI Taxonomy" id="2486603"/>
    <lineage>
        <taxon>Viruses</taxon>
        <taxon>Viruses incertae sedis</taxon>
        <taxon>Naldaviricetes</taxon>
        <taxon>Lefavirales</taxon>
        <taxon>Nudiviridae</taxon>
        <taxon>Alphanudivirus</taxon>
        <taxon>Alphanudivirus quartudromelanogasteris</taxon>
    </lineage>
</organism>
<keyword evidence="5" id="KW-0261">Viral envelope protein</keyword>
<keyword evidence="7 10" id="KW-1133">Transmembrane helix</keyword>
<evidence type="ECO:0000256" key="10">
    <source>
        <dbReference type="SAM" id="Phobius"/>
    </source>
</evidence>
<accession>A0A3G3E628</accession>
<protein>
    <submittedName>
        <fullName evidence="11">ODV-E56</fullName>
    </submittedName>
</protein>
<feature type="transmembrane region" description="Helical" evidence="10">
    <location>
        <begin position="358"/>
        <end position="379"/>
    </location>
</feature>
<dbReference type="KEGG" id="vg:80535686"/>
<evidence type="ECO:0000256" key="2">
    <source>
        <dbReference type="ARBA" id="ARBA00008534"/>
    </source>
</evidence>
<reference evidence="12" key="1">
    <citation type="submission" date="2018-02" db="EMBL/GenBank/DDBJ databases">
        <title>A New Nudivirus from Drosophila melanogaster.</title>
        <authorList>
            <consortium name="DrosEU"/>
            <person name="Obbard D.J."/>
            <person name="Staubach F."/>
            <person name="Betancourt A."/>
        </authorList>
    </citation>
    <scope>NUCLEOTIDE SEQUENCE [LARGE SCALE GENOMIC DNA]</scope>
</reference>
<keyword evidence="12" id="KW-1185">Reference proteome</keyword>
<dbReference type="GO" id="GO:0055036">
    <property type="term" value="C:virion membrane"/>
    <property type="evidence" value="ECO:0007669"/>
    <property type="project" value="UniProtKB-SubCell"/>
</dbReference>
<comment type="subcellular location">
    <subcellularLocation>
        <location evidence="1">Virion membrane</location>
    </subcellularLocation>
</comment>